<dbReference type="SMART" id="SM00220">
    <property type="entry name" value="S_TKc"/>
    <property type="match status" value="1"/>
</dbReference>
<accession>A0A163K2Q7</accession>
<dbReference type="GO" id="GO:0007186">
    <property type="term" value="P:G protein-coupled receptor signaling pathway"/>
    <property type="evidence" value="ECO:0007669"/>
    <property type="project" value="TreeGrafter"/>
</dbReference>
<evidence type="ECO:0000256" key="1">
    <source>
        <dbReference type="ARBA" id="ARBA00012513"/>
    </source>
</evidence>
<dbReference type="EMBL" id="LT554490">
    <property type="protein sequence ID" value="SAM06126.1"/>
    <property type="molecule type" value="Genomic_DNA"/>
</dbReference>
<dbReference type="FunFam" id="3.30.200.20:FF:000354">
    <property type="entry name" value="AGC/YANK protein kinase"/>
    <property type="match status" value="1"/>
</dbReference>
<reference evidence="15" key="1">
    <citation type="submission" date="2016-04" db="EMBL/GenBank/DDBJ databases">
        <authorList>
            <person name="Evans L.H."/>
            <person name="Alamgir A."/>
            <person name="Owens N."/>
            <person name="Weber N.D."/>
            <person name="Virtaneva K."/>
            <person name="Barbian K."/>
            <person name="Babar A."/>
            <person name="Rosenke K."/>
        </authorList>
    </citation>
    <scope>NUCLEOTIDE SEQUENCE [LARGE SCALE GENOMIC DNA]</scope>
    <source>
        <strain evidence="15">CBS 101.48</strain>
    </source>
</reference>
<dbReference type="PROSITE" id="PS00107">
    <property type="entry name" value="PROTEIN_KINASE_ATP"/>
    <property type="match status" value="1"/>
</dbReference>
<dbReference type="PROSITE" id="PS00108">
    <property type="entry name" value="PROTEIN_KINASE_ST"/>
    <property type="match status" value="1"/>
</dbReference>
<feature type="region of interest" description="Disordered" evidence="12">
    <location>
        <begin position="368"/>
        <end position="390"/>
    </location>
</feature>
<dbReference type="InterPro" id="IPR000719">
    <property type="entry name" value="Prot_kinase_dom"/>
</dbReference>
<dbReference type="OrthoDB" id="354826at2759"/>
<feature type="domain" description="Protein kinase" evidence="13">
    <location>
        <begin position="22"/>
        <end position="283"/>
    </location>
</feature>
<evidence type="ECO:0000256" key="8">
    <source>
        <dbReference type="ARBA" id="ARBA00047899"/>
    </source>
</evidence>
<evidence type="ECO:0000256" key="2">
    <source>
        <dbReference type="ARBA" id="ARBA00022527"/>
    </source>
</evidence>
<keyword evidence="2 11" id="KW-0723">Serine/threonine-protein kinase</keyword>
<keyword evidence="5 10" id="KW-0547">Nucleotide-binding</keyword>
<dbReference type="OMA" id="HVGKMRR"/>
<evidence type="ECO:0000256" key="6">
    <source>
        <dbReference type="ARBA" id="ARBA00022777"/>
    </source>
</evidence>
<dbReference type="PANTHER" id="PTHR24355">
    <property type="entry name" value="G PROTEIN-COUPLED RECEPTOR KINASE/RIBOSOMAL PROTEIN S6 KINASE"/>
    <property type="match status" value="1"/>
</dbReference>
<sequence>MGAICCTPDELDFGAEVELAHFYLLRVIGKGAFGKVRIIQHRQTGQEYALKYISKSRCIQLNATHNILAERRLLEKIEHPLIVNMRYAFQDEEHLFIGLDLMMGGSIQFLLDRYTTLKEIQVRFYVADLLCALDYLHGRRIAHRDIKPDNILLDDKGHAHLSDFNIATQFHPNKPQRFSRAGSLAYMSPEIVGKQGYSTFVDLWSLGVTTFELLFGKRPFTGTSTYQVTEAILHDELVFPDNALELISQDCIDVLRGLLNRSPSERYGCGQGGISSLKKHPWFRGIDWQAMVQKTATPPFKPNKDELNFDAVHELEEILLEEVPLRPHKRIAKTSIDTTQPETEESRHRQWMDDKFLTFDYTRTDLPDQHHRDSTTSAPFESTPSLVTTTTEMTLSPQTSIEENFPTGGGGVGTTGTRLLRKVESALDHYEQSKYKAQGYVLTPDG</sequence>
<dbReference type="InterPro" id="IPR000961">
    <property type="entry name" value="AGC-kinase_C"/>
</dbReference>
<dbReference type="Gene3D" id="3.30.200.20">
    <property type="entry name" value="Phosphorylase Kinase, domain 1"/>
    <property type="match status" value="1"/>
</dbReference>
<dbReference type="FunCoup" id="A0A163K2Q7">
    <property type="interactions" value="164"/>
</dbReference>
<evidence type="ECO:0000256" key="5">
    <source>
        <dbReference type="ARBA" id="ARBA00022741"/>
    </source>
</evidence>
<comment type="similarity">
    <text evidence="11">Belongs to the protein kinase superfamily.</text>
</comment>
<dbReference type="PROSITE" id="PS50011">
    <property type="entry name" value="PROTEIN_KINASE_DOM"/>
    <property type="match status" value="1"/>
</dbReference>
<feature type="binding site" evidence="10">
    <location>
        <position position="51"/>
    </location>
    <ligand>
        <name>ATP</name>
        <dbReference type="ChEBI" id="CHEBI:30616"/>
    </ligand>
</feature>
<keyword evidence="4" id="KW-0808">Transferase</keyword>
<dbReference type="AlphaFoldDB" id="A0A163K2Q7"/>
<feature type="compositionally biased region" description="Polar residues" evidence="12">
    <location>
        <begin position="375"/>
        <end position="390"/>
    </location>
</feature>
<evidence type="ECO:0000256" key="3">
    <source>
        <dbReference type="ARBA" id="ARBA00022553"/>
    </source>
</evidence>
<keyword evidence="7 10" id="KW-0067">ATP-binding</keyword>
<gene>
    <name evidence="15" type="primary">ABSGL_12002.1 scaffold 12361</name>
</gene>
<keyword evidence="16" id="KW-1185">Reference proteome</keyword>
<dbReference type="InParanoid" id="A0A163K2Q7"/>
<comment type="catalytic activity">
    <reaction evidence="8">
        <text>L-threonyl-[protein] + ATP = O-phospho-L-threonyl-[protein] + ADP + H(+)</text>
        <dbReference type="Rhea" id="RHEA:46608"/>
        <dbReference type="Rhea" id="RHEA-COMP:11060"/>
        <dbReference type="Rhea" id="RHEA-COMP:11605"/>
        <dbReference type="ChEBI" id="CHEBI:15378"/>
        <dbReference type="ChEBI" id="CHEBI:30013"/>
        <dbReference type="ChEBI" id="CHEBI:30616"/>
        <dbReference type="ChEBI" id="CHEBI:61977"/>
        <dbReference type="ChEBI" id="CHEBI:456216"/>
        <dbReference type="EC" id="2.7.11.1"/>
    </reaction>
</comment>
<evidence type="ECO:0000256" key="10">
    <source>
        <dbReference type="PROSITE-ProRule" id="PRU10141"/>
    </source>
</evidence>
<keyword evidence="3" id="KW-0597">Phosphoprotein</keyword>
<dbReference type="InterPro" id="IPR017441">
    <property type="entry name" value="Protein_kinase_ATP_BS"/>
</dbReference>
<proteinExistence type="inferred from homology"/>
<dbReference type="Proteomes" id="UP000078561">
    <property type="component" value="Unassembled WGS sequence"/>
</dbReference>
<dbReference type="InterPro" id="IPR011009">
    <property type="entry name" value="Kinase-like_dom_sf"/>
</dbReference>
<evidence type="ECO:0000259" key="14">
    <source>
        <dbReference type="PROSITE" id="PS51285"/>
    </source>
</evidence>
<evidence type="ECO:0000259" key="13">
    <source>
        <dbReference type="PROSITE" id="PS50011"/>
    </source>
</evidence>
<dbReference type="GO" id="GO:0001664">
    <property type="term" value="F:G protein-coupled receptor binding"/>
    <property type="evidence" value="ECO:0007669"/>
    <property type="project" value="TreeGrafter"/>
</dbReference>
<dbReference type="PROSITE" id="PS51285">
    <property type="entry name" value="AGC_KINASE_CTER"/>
    <property type="match status" value="1"/>
</dbReference>
<dbReference type="InterPro" id="IPR008271">
    <property type="entry name" value="Ser/Thr_kinase_AS"/>
</dbReference>
<evidence type="ECO:0000256" key="7">
    <source>
        <dbReference type="ARBA" id="ARBA00022840"/>
    </source>
</evidence>
<comment type="catalytic activity">
    <reaction evidence="9">
        <text>L-seryl-[protein] + ATP = O-phospho-L-seryl-[protein] + ADP + H(+)</text>
        <dbReference type="Rhea" id="RHEA:17989"/>
        <dbReference type="Rhea" id="RHEA-COMP:9863"/>
        <dbReference type="Rhea" id="RHEA-COMP:11604"/>
        <dbReference type="ChEBI" id="CHEBI:15378"/>
        <dbReference type="ChEBI" id="CHEBI:29999"/>
        <dbReference type="ChEBI" id="CHEBI:30616"/>
        <dbReference type="ChEBI" id="CHEBI:83421"/>
        <dbReference type="ChEBI" id="CHEBI:456216"/>
        <dbReference type="EC" id="2.7.11.1"/>
    </reaction>
</comment>
<dbReference type="SUPFAM" id="SSF56112">
    <property type="entry name" value="Protein kinase-like (PK-like)"/>
    <property type="match status" value="1"/>
</dbReference>
<dbReference type="PANTHER" id="PTHR24355:SF30">
    <property type="entry name" value="SERINE_THREONINE-PROTEIN KINASE 32B ISOFORM X1"/>
    <property type="match status" value="1"/>
</dbReference>
<dbReference type="STRING" id="4829.A0A163K2Q7"/>
<feature type="domain" description="AGC-kinase C-terminal" evidence="14">
    <location>
        <begin position="284"/>
        <end position="371"/>
    </location>
</feature>
<dbReference type="GO" id="GO:0004703">
    <property type="term" value="F:G protein-coupled receptor kinase activity"/>
    <property type="evidence" value="ECO:0007669"/>
    <property type="project" value="TreeGrafter"/>
</dbReference>
<dbReference type="GO" id="GO:0005524">
    <property type="term" value="F:ATP binding"/>
    <property type="evidence" value="ECO:0007669"/>
    <property type="project" value="UniProtKB-UniRule"/>
</dbReference>
<dbReference type="FunFam" id="1.10.510.10:FF:000024">
    <property type="entry name" value="Probable serine/threonine-protein kinase cot-1"/>
    <property type="match status" value="1"/>
</dbReference>
<name>A0A163K2Q7_ABSGL</name>
<evidence type="ECO:0000313" key="15">
    <source>
        <dbReference type="EMBL" id="SAM06126.1"/>
    </source>
</evidence>
<dbReference type="Pfam" id="PF00069">
    <property type="entry name" value="Pkinase"/>
    <property type="match status" value="1"/>
</dbReference>
<evidence type="ECO:0000313" key="16">
    <source>
        <dbReference type="Proteomes" id="UP000078561"/>
    </source>
</evidence>
<evidence type="ECO:0000256" key="4">
    <source>
        <dbReference type="ARBA" id="ARBA00022679"/>
    </source>
</evidence>
<evidence type="ECO:0000256" key="12">
    <source>
        <dbReference type="SAM" id="MobiDB-lite"/>
    </source>
</evidence>
<keyword evidence="6" id="KW-0418">Kinase</keyword>
<evidence type="ECO:0000256" key="11">
    <source>
        <dbReference type="RuleBase" id="RU000304"/>
    </source>
</evidence>
<dbReference type="EC" id="2.7.11.1" evidence="1"/>
<organism evidence="15">
    <name type="scientific">Absidia glauca</name>
    <name type="common">Pin mould</name>
    <dbReference type="NCBI Taxonomy" id="4829"/>
    <lineage>
        <taxon>Eukaryota</taxon>
        <taxon>Fungi</taxon>
        <taxon>Fungi incertae sedis</taxon>
        <taxon>Mucoromycota</taxon>
        <taxon>Mucoromycotina</taxon>
        <taxon>Mucoromycetes</taxon>
        <taxon>Mucorales</taxon>
        <taxon>Cunninghamellaceae</taxon>
        <taxon>Absidia</taxon>
    </lineage>
</organism>
<evidence type="ECO:0000256" key="9">
    <source>
        <dbReference type="ARBA" id="ARBA00048679"/>
    </source>
</evidence>
<dbReference type="GO" id="GO:0007010">
    <property type="term" value="P:cytoskeleton organization"/>
    <property type="evidence" value="ECO:0007669"/>
    <property type="project" value="UniProtKB-ARBA"/>
</dbReference>
<dbReference type="Gene3D" id="1.10.510.10">
    <property type="entry name" value="Transferase(Phosphotransferase) domain 1"/>
    <property type="match status" value="1"/>
</dbReference>
<protein>
    <recommendedName>
        <fullName evidence="1">non-specific serine/threonine protein kinase</fullName>
        <ecNumber evidence="1">2.7.11.1</ecNumber>
    </recommendedName>
</protein>
<dbReference type="GO" id="GO:0009966">
    <property type="term" value="P:regulation of signal transduction"/>
    <property type="evidence" value="ECO:0007669"/>
    <property type="project" value="TreeGrafter"/>
</dbReference>